<dbReference type="EMBL" id="JAHRIP010030572">
    <property type="protein sequence ID" value="MEQ2292590.1"/>
    <property type="molecule type" value="Genomic_DNA"/>
</dbReference>
<evidence type="ECO:0000313" key="2">
    <source>
        <dbReference type="EMBL" id="MEQ2292590.1"/>
    </source>
</evidence>
<evidence type="ECO:0000256" key="1">
    <source>
        <dbReference type="SAM" id="MobiDB-lite"/>
    </source>
</evidence>
<name>A0ABV0YG41_9TELE</name>
<sequence>MFFFFHTAKNILPCNSRPIKVLQRGPINLCDKSRALSQLYSQYCKSDIYIHPHQRGKSPTVFKRLDCCVIKGTGYAQVRASTKRLNDEILRLFNSDTEEQDFDGFSAQEEDEEGGQ</sequence>
<feature type="region of interest" description="Disordered" evidence="1">
    <location>
        <begin position="97"/>
        <end position="116"/>
    </location>
</feature>
<reference evidence="2 3" key="1">
    <citation type="submission" date="2021-06" db="EMBL/GenBank/DDBJ databases">
        <authorList>
            <person name="Palmer J.M."/>
        </authorList>
    </citation>
    <scope>NUCLEOTIDE SEQUENCE [LARGE SCALE GENOMIC DNA]</scope>
    <source>
        <strain evidence="2 3">AS_MEX2019</strain>
        <tissue evidence="2">Muscle</tissue>
    </source>
</reference>
<keyword evidence="3" id="KW-1185">Reference proteome</keyword>
<proteinExistence type="predicted"/>
<comment type="caution">
    <text evidence="2">The sequence shown here is derived from an EMBL/GenBank/DDBJ whole genome shotgun (WGS) entry which is preliminary data.</text>
</comment>
<accession>A0ABV0YG41</accession>
<protein>
    <submittedName>
        <fullName evidence="2">Uncharacterized protein</fullName>
    </submittedName>
</protein>
<gene>
    <name evidence="2" type="ORF">AMECASPLE_024605</name>
</gene>
<dbReference type="Proteomes" id="UP001469553">
    <property type="component" value="Unassembled WGS sequence"/>
</dbReference>
<evidence type="ECO:0000313" key="3">
    <source>
        <dbReference type="Proteomes" id="UP001469553"/>
    </source>
</evidence>
<organism evidence="2 3">
    <name type="scientific">Ameca splendens</name>
    <dbReference type="NCBI Taxonomy" id="208324"/>
    <lineage>
        <taxon>Eukaryota</taxon>
        <taxon>Metazoa</taxon>
        <taxon>Chordata</taxon>
        <taxon>Craniata</taxon>
        <taxon>Vertebrata</taxon>
        <taxon>Euteleostomi</taxon>
        <taxon>Actinopterygii</taxon>
        <taxon>Neopterygii</taxon>
        <taxon>Teleostei</taxon>
        <taxon>Neoteleostei</taxon>
        <taxon>Acanthomorphata</taxon>
        <taxon>Ovalentaria</taxon>
        <taxon>Atherinomorphae</taxon>
        <taxon>Cyprinodontiformes</taxon>
        <taxon>Goodeidae</taxon>
        <taxon>Ameca</taxon>
    </lineage>
</organism>